<evidence type="ECO:0000256" key="2">
    <source>
        <dbReference type="ARBA" id="ARBA00004173"/>
    </source>
</evidence>
<keyword evidence="5" id="KW-0547">Nucleotide-binding</keyword>
<evidence type="ECO:0000256" key="3">
    <source>
        <dbReference type="ARBA" id="ARBA00008792"/>
    </source>
</evidence>
<dbReference type="AlphaFoldDB" id="A0A9J8B7P8"/>
<keyword evidence="8" id="KW-0067">ATP-binding</keyword>
<feature type="region of interest" description="Disordered" evidence="13">
    <location>
        <begin position="739"/>
        <end position="771"/>
    </location>
</feature>
<reference evidence="15" key="2">
    <citation type="submission" date="2025-09" db="UniProtKB">
        <authorList>
            <consortium name="Ensembl"/>
        </authorList>
    </citation>
    <scope>IDENTIFICATION</scope>
</reference>
<evidence type="ECO:0000256" key="8">
    <source>
        <dbReference type="ARBA" id="ARBA00022840"/>
    </source>
</evidence>
<evidence type="ECO:0000256" key="13">
    <source>
        <dbReference type="SAM" id="MobiDB-lite"/>
    </source>
</evidence>
<comment type="subcellular location">
    <subcellularLocation>
        <location evidence="2">Mitochondrion</location>
    </subcellularLocation>
    <subcellularLocation>
        <location evidence="1">Nucleus</location>
    </subcellularLocation>
</comment>
<keyword evidence="16" id="KW-1185">Reference proteome</keyword>
<keyword evidence="10" id="KW-0539">Nucleus</keyword>
<sequence>MAGNSEISEGELQREEGSDDLFEFGDDLELNQFDGLPYSSRYYRLLQERKTLPVWKYRHEFMTLLENNQLLIVSGTTKTGKSTQIPQWCAELCLSAQYQHGVVVCSQIQRRQAVDLALRVADEMDVNIGHEIGYSIPLETCCSSDTILRFCTDDVLLREMMSDPMLEHYGVVVIDQAHERTVSTDVLLGLLREVLLQRPELRVVVLSAPPASDTLLTHYGNVPRLHLDAPCAGEVIHSNSSSAESFYSALRLTLEVHRSREPGDVAVFLASEQEVVCACNILTKEASRMSVSLGELIAVPLCPGHTGMCPPITESPQKSRRVFVSCSQSEDLFWLVDTITFVIDTGVEKRLVYNPRVRASSEVIRPISKCQAEIRKRLTGSTGKCFCLYPEDVQLPAEIPPRILESNITSTALFLKRMETAGIRHCDFISRPVFGRWEAQRRKRNSLVTQQTQYTGREELSQCRNMGNFLSISDPESLMQALEELDYLAALDNDGNLSEMGIIMSELPLDPQMAKALLASCEFDCASEMLTIAAMLTAPSCFIEPPVGMVTEVMRCHVKFQHPEGDHFTLINIYNTFKRSQREPYFSQEQWCEEYFLCCDALQTADAIRAQLTDILKRIELPISEAAFGTKTNALNIKRALLAGYFMQIARDVDGSGNYFMLLNKHVAQVHRLSGYGAKAHKLGLPEWVLFHEYNLSDNNCIRTVTQISPQAFLQMAPQYFFCNLPPSESKEILQHILDRDRTRNARTKPQPAATETKTEEAESHDRCVIQ</sequence>
<dbReference type="InterPro" id="IPR014001">
    <property type="entry name" value="Helicase_ATP-bd"/>
</dbReference>
<dbReference type="InterPro" id="IPR007502">
    <property type="entry name" value="Helicase-assoc_dom"/>
</dbReference>
<dbReference type="InterPro" id="IPR027417">
    <property type="entry name" value="P-loop_NTPase"/>
</dbReference>
<dbReference type="SMART" id="SM00847">
    <property type="entry name" value="HA2"/>
    <property type="match status" value="1"/>
</dbReference>
<dbReference type="FunFam" id="3.40.50.300:FF:001055">
    <property type="entry name" value="putative pre-mRNA-splicing factor ATP-dependent RNA helicase DHX32"/>
    <property type="match status" value="1"/>
</dbReference>
<dbReference type="Pfam" id="PF04408">
    <property type="entry name" value="WHD_HA2"/>
    <property type="match status" value="1"/>
</dbReference>
<dbReference type="OMA" id="CTQVHKP"/>
<evidence type="ECO:0000256" key="4">
    <source>
        <dbReference type="ARBA" id="ARBA00012552"/>
    </source>
</evidence>
<keyword evidence="9" id="KW-0496">Mitochondrion</keyword>
<organism evidence="15 16">
    <name type="scientific">Cyprinus carpio carpio</name>
    <dbReference type="NCBI Taxonomy" id="630221"/>
    <lineage>
        <taxon>Eukaryota</taxon>
        <taxon>Metazoa</taxon>
        <taxon>Chordata</taxon>
        <taxon>Craniata</taxon>
        <taxon>Vertebrata</taxon>
        <taxon>Euteleostomi</taxon>
        <taxon>Actinopterygii</taxon>
        <taxon>Neopterygii</taxon>
        <taxon>Teleostei</taxon>
        <taxon>Ostariophysi</taxon>
        <taxon>Cypriniformes</taxon>
        <taxon>Cyprinidae</taxon>
        <taxon>Cyprininae</taxon>
        <taxon>Cyprinus</taxon>
    </lineage>
</organism>
<feature type="domain" description="Helicase ATP-binding" evidence="14">
    <location>
        <begin position="62"/>
        <end position="228"/>
    </location>
</feature>
<dbReference type="GO" id="GO:0003723">
    <property type="term" value="F:RNA binding"/>
    <property type="evidence" value="ECO:0007669"/>
    <property type="project" value="TreeGrafter"/>
</dbReference>
<accession>A0A9J8B7P8</accession>
<dbReference type="Pfam" id="PF07717">
    <property type="entry name" value="OB_NTP_bind"/>
    <property type="match status" value="1"/>
</dbReference>
<dbReference type="GO" id="GO:0005739">
    <property type="term" value="C:mitochondrion"/>
    <property type="evidence" value="ECO:0007669"/>
    <property type="project" value="UniProtKB-SubCell"/>
</dbReference>
<dbReference type="SUPFAM" id="SSF52540">
    <property type="entry name" value="P-loop containing nucleoside triphosphate hydrolases"/>
    <property type="match status" value="1"/>
</dbReference>
<dbReference type="Gene3D" id="1.20.120.1080">
    <property type="match status" value="1"/>
</dbReference>
<dbReference type="GO" id="GO:0016787">
    <property type="term" value="F:hydrolase activity"/>
    <property type="evidence" value="ECO:0007669"/>
    <property type="project" value="UniProtKB-KW"/>
</dbReference>
<protein>
    <recommendedName>
        <fullName evidence="12">Putative pre-mRNA-splicing factor ATP-dependent RNA helicase DHX32</fullName>
        <ecNumber evidence="4">3.6.4.13</ecNumber>
    </recommendedName>
</protein>
<dbReference type="Ensembl" id="ENSCCRT00000173998.1">
    <property type="protein sequence ID" value="ENSCCRP00000153012.1"/>
    <property type="gene ID" value="ENSCCRG00000016887.2"/>
</dbReference>
<evidence type="ECO:0000256" key="12">
    <source>
        <dbReference type="ARBA" id="ARBA00073474"/>
    </source>
</evidence>
<keyword evidence="6" id="KW-0378">Hydrolase</keyword>
<dbReference type="InterPro" id="IPR011709">
    <property type="entry name" value="DEAD-box_helicase_OB_fold"/>
</dbReference>
<dbReference type="GeneTree" id="ENSGT00940000157227"/>
<evidence type="ECO:0000256" key="6">
    <source>
        <dbReference type="ARBA" id="ARBA00022801"/>
    </source>
</evidence>
<dbReference type="GO" id="GO:0005681">
    <property type="term" value="C:spliceosomal complex"/>
    <property type="evidence" value="ECO:0007669"/>
    <property type="project" value="TreeGrafter"/>
</dbReference>
<dbReference type="SMART" id="SM00487">
    <property type="entry name" value="DEXDc"/>
    <property type="match status" value="1"/>
</dbReference>
<evidence type="ECO:0000313" key="16">
    <source>
        <dbReference type="Proteomes" id="UP001108240"/>
    </source>
</evidence>
<dbReference type="PANTHER" id="PTHR18934:SF88">
    <property type="entry name" value="PRE-MRNA-SPLICING FACTOR ATP-DEPENDENT RNA HELICASE DHX32-RELATED"/>
    <property type="match status" value="1"/>
</dbReference>
<dbReference type="PROSITE" id="PS51192">
    <property type="entry name" value="HELICASE_ATP_BIND_1"/>
    <property type="match status" value="1"/>
</dbReference>
<comment type="catalytic activity">
    <reaction evidence="11">
        <text>ATP + H2O = ADP + phosphate + H(+)</text>
        <dbReference type="Rhea" id="RHEA:13065"/>
        <dbReference type="ChEBI" id="CHEBI:15377"/>
        <dbReference type="ChEBI" id="CHEBI:15378"/>
        <dbReference type="ChEBI" id="CHEBI:30616"/>
        <dbReference type="ChEBI" id="CHEBI:43474"/>
        <dbReference type="ChEBI" id="CHEBI:456216"/>
        <dbReference type="EC" id="3.6.4.13"/>
    </reaction>
</comment>
<feature type="compositionally biased region" description="Basic and acidic residues" evidence="13">
    <location>
        <begin position="757"/>
        <end position="771"/>
    </location>
</feature>
<dbReference type="Proteomes" id="UP001108240">
    <property type="component" value="Unplaced"/>
</dbReference>
<comment type="similarity">
    <text evidence="3">Belongs to the DEAD box helicase family. DEAH subfamily.</text>
</comment>
<dbReference type="GO" id="GO:0003724">
    <property type="term" value="F:RNA helicase activity"/>
    <property type="evidence" value="ECO:0007669"/>
    <property type="project" value="UniProtKB-EC"/>
</dbReference>
<name>A0A9J8B7P8_CYPCA</name>
<evidence type="ECO:0000259" key="14">
    <source>
        <dbReference type="PROSITE" id="PS51192"/>
    </source>
</evidence>
<evidence type="ECO:0000256" key="11">
    <source>
        <dbReference type="ARBA" id="ARBA00047984"/>
    </source>
</evidence>
<evidence type="ECO:0000256" key="7">
    <source>
        <dbReference type="ARBA" id="ARBA00022806"/>
    </source>
</evidence>
<dbReference type="FunFam" id="3.40.50.300:FF:001007">
    <property type="entry name" value="putative pre-mRNA-splicing factor ATP-dependent RNA helicase DHX32"/>
    <property type="match status" value="1"/>
</dbReference>
<proteinExistence type="inferred from homology"/>
<dbReference type="CDD" id="cd18791">
    <property type="entry name" value="SF2_C_RHA"/>
    <property type="match status" value="1"/>
</dbReference>
<dbReference type="EC" id="3.6.4.13" evidence="4"/>
<keyword evidence="7" id="KW-0347">Helicase</keyword>
<evidence type="ECO:0000313" key="15">
    <source>
        <dbReference type="Ensembl" id="ENSCCRP00000153012.1"/>
    </source>
</evidence>
<reference evidence="15" key="1">
    <citation type="submission" date="2025-08" db="UniProtKB">
        <authorList>
            <consortium name="Ensembl"/>
        </authorList>
    </citation>
    <scope>IDENTIFICATION</scope>
</reference>
<evidence type="ECO:0000256" key="9">
    <source>
        <dbReference type="ARBA" id="ARBA00023128"/>
    </source>
</evidence>
<dbReference type="PANTHER" id="PTHR18934">
    <property type="entry name" value="ATP-DEPENDENT RNA HELICASE"/>
    <property type="match status" value="1"/>
</dbReference>
<dbReference type="Gene3D" id="3.40.50.300">
    <property type="entry name" value="P-loop containing nucleotide triphosphate hydrolases"/>
    <property type="match status" value="2"/>
</dbReference>
<evidence type="ECO:0000256" key="10">
    <source>
        <dbReference type="ARBA" id="ARBA00023242"/>
    </source>
</evidence>
<dbReference type="GO" id="GO:0005524">
    <property type="term" value="F:ATP binding"/>
    <property type="evidence" value="ECO:0007669"/>
    <property type="project" value="UniProtKB-KW"/>
</dbReference>
<evidence type="ECO:0000256" key="5">
    <source>
        <dbReference type="ARBA" id="ARBA00022741"/>
    </source>
</evidence>
<dbReference type="Pfam" id="PF21010">
    <property type="entry name" value="HA2_C"/>
    <property type="match status" value="1"/>
</dbReference>
<dbReference type="InterPro" id="IPR048333">
    <property type="entry name" value="HA2_WH"/>
</dbReference>
<evidence type="ECO:0000256" key="1">
    <source>
        <dbReference type="ARBA" id="ARBA00004123"/>
    </source>
</evidence>